<dbReference type="PANTHER" id="PTHR46050">
    <property type="entry name" value="TPR REPEAT-CONTAINING THIOREDOXIN"/>
    <property type="match status" value="1"/>
</dbReference>
<comment type="caution">
    <text evidence="3">The sequence shown here is derived from an EMBL/GenBank/DDBJ whole genome shotgun (WGS) entry which is preliminary data.</text>
</comment>
<proteinExistence type="predicted"/>
<keyword evidence="4" id="KW-1185">Reference proteome</keyword>
<accession>A0AAN7K9D3</accession>
<dbReference type="SUPFAM" id="SSF48452">
    <property type="entry name" value="TPR-like"/>
    <property type="match status" value="1"/>
</dbReference>
<dbReference type="PROSITE" id="PS50005">
    <property type="entry name" value="TPR"/>
    <property type="match status" value="1"/>
</dbReference>
<sequence>MSSAASNLNENAAVDALAVRFADSISCEPNKPDYRELDLDSPVSHLMISNAGGGVPTSSSSGSSSGSATGKASLQGRSGAALRSQLSGDISDMSEIQSPSRPGHRRSVSAGAPWIYSSSKHPDKSNLASKVNPSIYLSGNICPSGKISKPTTLQSPSGSRPRTLGSGTGNYGHGSVIRRAAEKANGPFMEESMMYKQGMESCDPEEVKQVSNHLYRRGSFHEALAVYDRAISLFPENVSFRSNRSAALMALGRLREAAMECEEALRLNPSYGRTRQRLFSLYLRLGQVEDARLHANCLGQHVDPMELQKLQLTEKLLKSCIEARKIGDWKTAVREVDAALAAGADSSPQLVACKAEGLLKLHRIHDADMALSSIMKVEHGWPLCSQFKFSGMLAEAYVHYVQSQVDMALGRFENAISAAEKARMIDKTSVDIAILLNNVKRVAKARARGNDLFSSSRYTEACAAYGEGLKYDKHNSVLYCNRAVCWSKLGVWKKSIEDCNKALYIQPNYTKALLRRAVSYGKVNPRKAHLLLIANLRGPFVFFLAKNTDLDLL</sequence>
<feature type="region of interest" description="Disordered" evidence="2">
    <location>
        <begin position="146"/>
        <end position="175"/>
    </location>
</feature>
<name>A0AAN7K9D3_9MYRT</name>
<dbReference type="AlphaFoldDB" id="A0AAN7K9D3"/>
<organism evidence="3 4">
    <name type="scientific">Trapa incisa</name>
    <dbReference type="NCBI Taxonomy" id="236973"/>
    <lineage>
        <taxon>Eukaryota</taxon>
        <taxon>Viridiplantae</taxon>
        <taxon>Streptophyta</taxon>
        <taxon>Embryophyta</taxon>
        <taxon>Tracheophyta</taxon>
        <taxon>Spermatophyta</taxon>
        <taxon>Magnoliopsida</taxon>
        <taxon>eudicotyledons</taxon>
        <taxon>Gunneridae</taxon>
        <taxon>Pentapetalae</taxon>
        <taxon>rosids</taxon>
        <taxon>malvids</taxon>
        <taxon>Myrtales</taxon>
        <taxon>Lythraceae</taxon>
        <taxon>Trapa</taxon>
    </lineage>
</organism>
<dbReference type="GO" id="GO:0005737">
    <property type="term" value="C:cytoplasm"/>
    <property type="evidence" value="ECO:0007669"/>
    <property type="project" value="TreeGrafter"/>
</dbReference>
<evidence type="ECO:0000256" key="2">
    <source>
        <dbReference type="SAM" id="MobiDB-lite"/>
    </source>
</evidence>
<feature type="repeat" description="TPR" evidence="1">
    <location>
        <begin position="204"/>
        <end position="237"/>
    </location>
</feature>
<reference evidence="3 4" key="1">
    <citation type="journal article" date="2023" name="Hortic Res">
        <title>Pangenome of water caltrop reveals structural variations and asymmetric subgenome divergence after allopolyploidization.</title>
        <authorList>
            <person name="Zhang X."/>
            <person name="Chen Y."/>
            <person name="Wang L."/>
            <person name="Yuan Y."/>
            <person name="Fang M."/>
            <person name="Shi L."/>
            <person name="Lu R."/>
            <person name="Comes H.P."/>
            <person name="Ma Y."/>
            <person name="Chen Y."/>
            <person name="Huang G."/>
            <person name="Zhou Y."/>
            <person name="Zheng Z."/>
            <person name="Qiu Y."/>
        </authorList>
    </citation>
    <scope>NUCLEOTIDE SEQUENCE [LARGE SCALE GENOMIC DNA]</scope>
    <source>
        <tissue evidence="3">Roots</tissue>
    </source>
</reference>
<dbReference type="PANTHER" id="PTHR46050:SF29">
    <property type="entry name" value="TPR REPEAT-CONTAINING THIOREDOXIN TTL4"/>
    <property type="match status" value="1"/>
</dbReference>
<dbReference type="InterPro" id="IPR011990">
    <property type="entry name" value="TPR-like_helical_dom_sf"/>
</dbReference>
<keyword evidence="1" id="KW-0802">TPR repeat</keyword>
<protein>
    <submittedName>
        <fullName evidence="3">Uncharacterized protein</fullName>
    </submittedName>
</protein>
<feature type="compositionally biased region" description="Low complexity" evidence="2">
    <location>
        <begin position="56"/>
        <end position="73"/>
    </location>
</feature>
<feature type="compositionally biased region" description="Polar residues" evidence="2">
    <location>
        <begin position="149"/>
        <end position="160"/>
    </location>
</feature>
<dbReference type="Gene3D" id="1.25.40.10">
    <property type="entry name" value="Tetratricopeptide repeat domain"/>
    <property type="match status" value="1"/>
</dbReference>
<gene>
    <name evidence="3" type="ORF">SAY87_030106</name>
</gene>
<dbReference type="SMART" id="SM00028">
    <property type="entry name" value="TPR"/>
    <property type="match status" value="5"/>
</dbReference>
<dbReference type="Proteomes" id="UP001345219">
    <property type="component" value="Chromosome 23"/>
</dbReference>
<evidence type="ECO:0000256" key="1">
    <source>
        <dbReference type="PROSITE-ProRule" id="PRU00339"/>
    </source>
</evidence>
<feature type="compositionally biased region" description="Polar residues" evidence="2">
    <location>
        <begin position="84"/>
        <end position="100"/>
    </location>
</feature>
<feature type="region of interest" description="Disordered" evidence="2">
    <location>
        <begin position="48"/>
        <end position="109"/>
    </location>
</feature>
<dbReference type="InterPro" id="IPR019734">
    <property type="entry name" value="TPR_rpt"/>
</dbReference>
<evidence type="ECO:0000313" key="3">
    <source>
        <dbReference type="EMBL" id="KAK4762222.1"/>
    </source>
</evidence>
<evidence type="ECO:0000313" key="4">
    <source>
        <dbReference type="Proteomes" id="UP001345219"/>
    </source>
</evidence>
<dbReference type="EMBL" id="JAXIOK010000009">
    <property type="protein sequence ID" value="KAK4762222.1"/>
    <property type="molecule type" value="Genomic_DNA"/>
</dbReference>
<dbReference type="InterPro" id="IPR044534">
    <property type="entry name" value="TTL1-4"/>
</dbReference>
<dbReference type="Pfam" id="PF13432">
    <property type="entry name" value="TPR_16"/>
    <property type="match status" value="1"/>
</dbReference>